<feature type="transmembrane region" description="Helical" evidence="7">
    <location>
        <begin position="277"/>
        <end position="296"/>
    </location>
</feature>
<evidence type="ECO:0000313" key="8">
    <source>
        <dbReference type="Ensembl" id="ENSOANP00000019987.1"/>
    </source>
</evidence>
<dbReference type="InParanoid" id="F7FT32"/>
<evidence type="ECO:0000256" key="7">
    <source>
        <dbReference type="RuleBase" id="RU910716"/>
    </source>
</evidence>
<dbReference type="InterPro" id="IPR018629">
    <property type="entry name" value="XK-rel"/>
</dbReference>
<dbReference type="CTD" id="389668"/>
<evidence type="ECO:0000256" key="6">
    <source>
        <dbReference type="ARBA" id="ARBA00023136"/>
    </source>
</evidence>
<dbReference type="GeneTree" id="ENSGT01140000282565"/>
<accession>F7FT32</accession>
<keyword evidence="6 7" id="KW-0472">Membrane</keyword>
<name>F7FT32_ORNAN</name>
<evidence type="ECO:0000256" key="1">
    <source>
        <dbReference type="ARBA" id="ARBA00004651"/>
    </source>
</evidence>
<dbReference type="Bgee" id="ENSOANG00000012638">
    <property type="expression patterns" value="Expressed in liver and 5 other cell types or tissues"/>
</dbReference>
<dbReference type="Ensembl" id="ENSOANT00000019990.3">
    <property type="protein sequence ID" value="ENSOANP00000019987.1"/>
    <property type="gene ID" value="ENSOANG00000012638.3"/>
</dbReference>
<dbReference type="OrthoDB" id="8190653at2759"/>
<evidence type="ECO:0000256" key="5">
    <source>
        <dbReference type="ARBA" id="ARBA00022989"/>
    </source>
</evidence>
<reference evidence="8" key="2">
    <citation type="submission" date="2025-08" db="UniProtKB">
        <authorList>
            <consortium name="Ensembl"/>
        </authorList>
    </citation>
    <scope>IDENTIFICATION</scope>
    <source>
        <strain evidence="8">Glennie</strain>
    </source>
</reference>
<evidence type="ECO:0000256" key="2">
    <source>
        <dbReference type="ARBA" id="ARBA00008789"/>
    </source>
</evidence>
<dbReference type="Pfam" id="PF09815">
    <property type="entry name" value="XK-related"/>
    <property type="match status" value="1"/>
</dbReference>
<dbReference type="PANTHER" id="PTHR16024">
    <property type="entry name" value="XK-RELATED PROTEIN"/>
    <property type="match status" value="1"/>
</dbReference>
<dbReference type="Proteomes" id="UP000002279">
    <property type="component" value="Chromosome 7"/>
</dbReference>
<dbReference type="FunCoup" id="F7FT32">
    <property type="interactions" value="450"/>
</dbReference>
<evidence type="ECO:0000256" key="4">
    <source>
        <dbReference type="ARBA" id="ARBA00022692"/>
    </source>
</evidence>
<dbReference type="eggNOG" id="KOG4790">
    <property type="taxonomic scope" value="Eukaryota"/>
</dbReference>
<dbReference type="KEGG" id="oaa:100091190"/>
<dbReference type="RefSeq" id="XP_001520131.1">
    <property type="nucleotide sequence ID" value="XM_001520081.4"/>
</dbReference>
<dbReference type="HOGENOM" id="CLU_028534_2_0_1"/>
<dbReference type="InterPro" id="IPR050895">
    <property type="entry name" value="XK-related_scramblase"/>
</dbReference>
<dbReference type="GO" id="GO:0005886">
    <property type="term" value="C:plasma membrane"/>
    <property type="evidence" value="ECO:0007669"/>
    <property type="project" value="UniProtKB-SubCell"/>
</dbReference>
<dbReference type="STRING" id="9258.ENSOANP00000019987"/>
<keyword evidence="9" id="KW-1185">Reference proteome</keyword>
<feature type="transmembrane region" description="Helical" evidence="7">
    <location>
        <begin position="197"/>
        <end position="228"/>
    </location>
</feature>
<dbReference type="PANTHER" id="PTHR16024:SF13">
    <property type="entry name" value="XK-RELATED PROTEIN 9"/>
    <property type="match status" value="1"/>
</dbReference>
<feature type="transmembrane region" description="Helical" evidence="7">
    <location>
        <begin position="6"/>
        <end position="30"/>
    </location>
</feature>
<feature type="transmembrane region" description="Helical" evidence="7">
    <location>
        <begin position="302"/>
        <end position="328"/>
    </location>
</feature>
<feature type="transmembrane region" description="Helical" evidence="7">
    <location>
        <begin position="248"/>
        <end position="265"/>
    </location>
</feature>
<keyword evidence="5 7" id="KW-1133">Transmembrane helix</keyword>
<feature type="transmembrane region" description="Helical" evidence="7">
    <location>
        <begin position="42"/>
        <end position="63"/>
    </location>
</feature>
<keyword evidence="3" id="KW-1003">Cell membrane</keyword>
<dbReference type="AlphaFoldDB" id="F7FT32"/>
<comment type="subcellular location">
    <subcellularLocation>
        <location evidence="1">Cell membrane</location>
        <topology evidence="1">Multi-pass membrane protein</topology>
    </subcellularLocation>
    <subcellularLocation>
        <location evidence="7">Membrane</location>
        <topology evidence="7">Multi-pass membrane protein</topology>
    </subcellularLocation>
</comment>
<sequence length="361" mass="40675">MTLSKPNFILLVLGMIIYVADLGVDFWVTIRYFQNGQLVHGFLTMGFVLLASLVVQCFSYTWFEDDGDPGKPPCSLFLHCLQCGIFTRYYIALRTGHKVVFGKQKDDTQVGVQAVTDLSMLRLFEAYVEGLPQLVLQAYILMESPAVSFSQYASVTISCCAVSLTTVDYQIYLRKSLPHKEKLAGLRPKLTLLLYKLLTLTSWALSIALLALANLWAVPIALGSLWILGLAWAWRQSTDFCHSPRMEVLYRAVVGFILVFTFLNVKGERTRWAMTGYYVTRVLATAGILFWFWLGGPVPGQWHFFGGVTLAVILTLCLGLVFLVVYYGSFHPNRFPERNGGDEVDGIGPEREPGMRYRLML</sequence>
<gene>
    <name evidence="8" type="primary">XKR9</name>
</gene>
<dbReference type="OMA" id="RDCRMKY"/>
<evidence type="ECO:0000313" key="9">
    <source>
        <dbReference type="Proteomes" id="UP000002279"/>
    </source>
</evidence>
<dbReference type="GO" id="GO:0016020">
    <property type="term" value="C:membrane"/>
    <property type="evidence" value="ECO:0000318"/>
    <property type="project" value="GO_Central"/>
</dbReference>
<reference evidence="8 9" key="1">
    <citation type="journal article" date="2008" name="Nature">
        <title>Genome analysis of the platypus reveals unique signatures of evolution.</title>
        <authorList>
            <person name="Warren W.C."/>
            <person name="Hillier L.W."/>
            <person name="Marshall Graves J.A."/>
            <person name="Birney E."/>
            <person name="Ponting C.P."/>
            <person name="Grutzner F."/>
            <person name="Belov K."/>
            <person name="Miller W."/>
            <person name="Clarke L."/>
            <person name="Chinwalla A.T."/>
            <person name="Yang S.P."/>
            <person name="Heger A."/>
            <person name="Locke D.P."/>
            <person name="Miethke P."/>
            <person name="Waters P.D."/>
            <person name="Veyrunes F."/>
            <person name="Fulton L."/>
            <person name="Fulton B."/>
            <person name="Graves T."/>
            <person name="Wallis J."/>
            <person name="Puente X.S."/>
            <person name="Lopez-Otin C."/>
            <person name="Ordonez G.R."/>
            <person name="Eichler E.E."/>
            <person name="Chen L."/>
            <person name="Cheng Z."/>
            <person name="Deakin J.E."/>
            <person name="Alsop A."/>
            <person name="Thompson K."/>
            <person name="Kirby P."/>
            <person name="Papenfuss A.T."/>
            <person name="Wakefield M.J."/>
            <person name="Olender T."/>
            <person name="Lancet D."/>
            <person name="Huttley G.A."/>
            <person name="Smit A.F."/>
            <person name="Pask A."/>
            <person name="Temple-Smith P."/>
            <person name="Batzer M.A."/>
            <person name="Walker J.A."/>
            <person name="Konkel M.K."/>
            <person name="Harris R.S."/>
            <person name="Whittington C.M."/>
            <person name="Wong E.S."/>
            <person name="Gemmell N.J."/>
            <person name="Buschiazzo E."/>
            <person name="Vargas Jentzsch I.M."/>
            <person name="Merkel A."/>
            <person name="Schmitz J."/>
            <person name="Zemann A."/>
            <person name="Churakov G."/>
            <person name="Kriegs J.O."/>
            <person name="Brosius J."/>
            <person name="Murchison E.P."/>
            <person name="Sachidanandam R."/>
            <person name="Smith C."/>
            <person name="Hannon G.J."/>
            <person name="Tsend-Ayush E."/>
            <person name="McMillan D."/>
            <person name="Attenborough R."/>
            <person name="Rens W."/>
            <person name="Ferguson-Smith M."/>
            <person name="Lefevre C.M."/>
            <person name="Sharp J.A."/>
            <person name="Nicholas K.R."/>
            <person name="Ray D.A."/>
            <person name="Kube M."/>
            <person name="Reinhardt R."/>
            <person name="Pringle T.H."/>
            <person name="Taylor J."/>
            <person name="Jones R.C."/>
            <person name="Nixon B."/>
            <person name="Dacheux J.L."/>
            <person name="Niwa H."/>
            <person name="Sekita Y."/>
            <person name="Huang X."/>
            <person name="Stark A."/>
            <person name="Kheradpour P."/>
            <person name="Kellis M."/>
            <person name="Flicek P."/>
            <person name="Chen Y."/>
            <person name="Webber C."/>
            <person name="Hardison R."/>
            <person name="Nelson J."/>
            <person name="Hallsworth-Pepin K."/>
            <person name="Delehaunty K."/>
            <person name="Markovic C."/>
            <person name="Minx P."/>
            <person name="Feng Y."/>
            <person name="Kremitzki C."/>
            <person name="Mitreva M."/>
            <person name="Glasscock J."/>
            <person name="Wylie T."/>
            <person name="Wohldmann P."/>
            <person name="Thiru P."/>
            <person name="Nhan M.N."/>
            <person name="Pohl C.S."/>
            <person name="Smith S.M."/>
            <person name="Hou S."/>
            <person name="Nefedov M."/>
            <person name="de Jong P.J."/>
            <person name="Renfree M.B."/>
            <person name="Mardis E.R."/>
            <person name="Wilson R.K."/>
        </authorList>
    </citation>
    <scope>NUCLEOTIDE SEQUENCE [LARGE SCALE GENOMIC DNA]</scope>
    <source>
        <strain evidence="8 9">Glennie</strain>
    </source>
</reference>
<comment type="similarity">
    <text evidence="2 7">Belongs to the XK family.</text>
</comment>
<proteinExistence type="inferred from homology"/>
<dbReference type="GeneID" id="100091190"/>
<organism evidence="8 9">
    <name type="scientific">Ornithorhynchus anatinus</name>
    <name type="common">Duckbill platypus</name>
    <dbReference type="NCBI Taxonomy" id="9258"/>
    <lineage>
        <taxon>Eukaryota</taxon>
        <taxon>Metazoa</taxon>
        <taxon>Chordata</taxon>
        <taxon>Craniata</taxon>
        <taxon>Vertebrata</taxon>
        <taxon>Euteleostomi</taxon>
        <taxon>Mammalia</taxon>
        <taxon>Monotremata</taxon>
        <taxon>Ornithorhynchidae</taxon>
        <taxon>Ornithorhynchus</taxon>
    </lineage>
</organism>
<protein>
    <recommendedName>
        <fullName evidence="7">XK-related protein</fullName>
    </recommendedName>
</protein>
<evidence type="ECO:0000256" key="3">
    <source>
        <dbReference type="ARBA" id="ARBA00022475"/>
    </source>
</evidence>
<reference evidence="8" key="3">
    <citation type="submission" date="2025-09" db="UniProtKB">
        <authorList>
            <consortium name="Ensembl"/>
        </authorList>
    </citation>
    <scope>IDENTIFICATION</scope>
    <source>
        <strain evidence="8">Glennie</strain>
    </source>
</reference>
<keyword evidence="4 7" id="KW-0812">Transmembrane</keyword>